<proteinExistence type="predicted"/>
<feature type="region of interest" description="Disordered" evidence="1">
    <location>
        <begin position="276"/>
        <end position="302"/>
    </location>
</feature>
<dbReference type="Proteomes" id="UP000673552">
    <property type="component" value="Chromosome 26"/>
</dbReference>
<protein>
    <submittedName>
        <fullName evidence="2">Uncharacterized protein</fullName>
    </submittedName>
</protein>
<dbReference type="AlphaFoldDB" id="A0A836HGJ5"/>
<name>A0A836HGJ5_9TRYP</name>
<feature type="region of interest" description="Disordered" evidence="1">
    <location>
        <begin position="675"/>
        <end position="698"/>
    </location>
</feature>
<sequence>MKLSPVVLHVSCYPRIHGCRAAAGGVADVLRRCARPVAPAQASRVLFGLGMRPPSEVSGEHLTSSSALIVQWQQRRQVCSEAPASALRSQMMMTSEAVADERLSNSHLAASPGSPTTPTLFPSNASTPGSTADALEASLVAQLQRLAKEHQVKSKSRSGEVVVDSGGTAADMPVASAASACGTADLVSRVNVVPDKNRDDTTVAPAHDDKPAWQRGLQLVQTTSCATVAVMEWLLFVCVRSSQATTEATGLPAKAPLEVCEGVYNAWRALHRAQMPESDAEATTTGEVKATAPSRTAHRLPASSPLALGSPSPSQVHLSRHRSPFSPKGIHHHYATHLLREFHSSQTAAASCKAMRKDSSGSHGYGGNYKAPGTTKSSDAAWAASMHRAHYLLHRVLEVLLVHLPQDEVAAAGTLAAKVGEETYDAEGARSRKSGTGQPPLRPTTALLVLEAARHVARLRRQSSMLSNIGSSPNFALLSCLWETAHDCGLPQNAPVASSSRAHSALAVVAREAFEAIMRSSATAEMRTPTGASPQEQHRRLQDIALVLYMGFLATICALPMPESCLEPELQSIECFVLAGSSTARQLSSASQQQQTLHRLPPRSLVSDDQATDGDEGPVSAAAAVAVAAGVRWLLATYLSPLSPPLETTPEPRAEARRRQREFVRDAVMAALCRPRKQLTSSSQEPPSAAPAHNQDADVAPSRAPAFALPWCAWMLRVLIHDDALQRQKHESGTASLEDVPRSGTGEMSTLALASRLVMELRRHSQATLVCDRSSWFKDHRQHRHAKLGRRLQQIVWAVLLDAAVRGQLGIADSCSAPAKNSLATPHCAQAGPHPHRGVPAVLQRLCRPHYDKTQWRHPSVNLYMRLLDQWGESAQVRQVFATVARREREWQLEVQKAVLEERRVLVTLGEEAGGDGKDSVASAGGSGVGESGAAEARVARAFRRYRPALHLRSCLITLRHCGCPTRALAVLWEESTDAGDVNVGDSGAPVTVAQAKLAGEVLQYMICSLHVSERRLRAPSADDGPEASQARKTIEVDGLPLTRWVAWMHRSCVPALARLYQSAGLEEEWEQLRLGRAYTTETERAMRA</sequence>
<comment type="caution">
    <text evidence="2">The sequence shown here is derived from an EMBL/GenBank/DDBJ whole genome shotgun (WGS) entry which is preliminary data.</text>
</comment>
<evidence type="ECO:0000313" key="3">
    <source>
        <dbReference type="Proteomes" id="UP000673552"/>
    </source>
</evidence>
<dbReference type="RefSeq" id="XP_067177898.1">
    <property type="nucleotide sequence ID" value="XM_067321667.1"/>
</dbReference>
<feature type="region of interest" description="Disordered" evidence="1">
    <location>
        <begin position="587"/>
        <end position="617"/>
    </location>
</feature>
<dbReference type="OrthoDB" id="273782at2759"/>
<reference evidence="2 3" key="1">
    <citation type="submission" date="2021-03" db="EMBL/GenBank/DDBJ databases">
        <title>Leishmania (Mundinia) martiniquensis Genome sequencing and assembly.</title>
        <authorList>
            <person name="Almutairi H."/>
            <person name="Gatherer D."/>
        </authorList>
    </citation>
    <scope>NUCLEOTIDE SEQUENCE [LARGE SCALE GENOMIC DNA]</scope>
    <source>
        <strain evidence="2">LSCM1</strain>
    </source>
</reference>
<feature type="region of interest" description="Disordered" evidence="1">
    <location>
        <begin position="107"/>
        <end position="129"/>
    </location>
</feature>
<dbReference type="SMR" id="A0A836HGJ5"/>
<keyword evidence="3" id="KW-1185">Reference proteome</keyword>
<evidence type="ECO:0000313" key="2">
    <source>
        <dbReference type="EMBL" id="KAG5476440.1"/>
    </source>
</evidence>
<feature type="compositionally biased region" description="Low complexity" evidence="1">
    <location>
        <begin position="587"/>
        <end position="597"/>
    </location>
</feature>
<accession>A0A836HGJ5</accession>
<evidence type="ECO:0000256" key="1">
    <source>
        <dbReference type="SAM" id="MobiDB-lite"/>
    </source>
</evidence>
<feature type="compositionally biased region" description="Low complexity" evidence="1">
    <location>
        <begin position="681"/>
        <end position="692"/>
    </location>
</feature>
<dbReference type="KEGG" id="lmat:92514179"/>
<gene>
    <name evidence="2" type="ORF">LSCM1_04145</name>
</gene>
<dbReference type="EMBL" id="JAFEUZ010000026">
    <property type="protein sequence ID" value="KAG5476440.1"/>
    <property type="molecule type" value="Genomic_DNA"/>
</dbReference>
<organism evidence="2 3">
    <name type="scientific">Leishmania martiniquensis</name>
    <dbReference type="NCBI Taxonomy" id="1580590"/>
    <lineage>
        <taxon>Eukaryota</taxon>
        <taxon>Discoba</taxon>
        <taxon>Euglenozoa</taxon>
        <taxon>Kinetoplastea</taxon>
        <taxon>Metakinetoplastina</taxon>
        <taxon>Trypanosomatida</taxon>
        <taxon>Trypanosomatidae</taxon>
        <taxon>Leishmaniinae</taxon>
        <taxon>Leishmania</taxon>
    </lineage>
</organism>
<dbReference type="GeneID" id="92514179"/>